<dbReference type="HOGENOM" id="CLU_2056774_0_0_10"/>
<keyword evidence="2" id="KW-1185">Reference proteome</keyword>
<dbReference type="RefSeq" id="WP_014771589.1">
    <property type="nucleotide sequence ID" value="NC_018010.1"/>
</dbReference>
<name>I3Z2W3_BELBD</name>
<accession>I3Z2W3</accession>
<evidence type="ECO:0000313" key="2">
    <source>
        <dbReference type="Proteomes" id="UP000006050"/>
    </source>
</evidence>
<dbReference type="Proteomes" id="UP000006050">
    <property type="component" value="Chromosome"/>
</dbReference>
<protein>
    <submittedName>
        <fullName evidence="1">Uncharacterized protein</fullName>
    </submittedName>
</protein>
<evidence type="ECO:0000313" key="1">
    <source>
        <dbReference type="EMBL" id="AFL83581.1"/>
    </source>
</evidence>
<dbReference type="STRING" id="866536.Belba_0938"/>
<gene>
    <name evidence="1" type="ordered locus">Belba_0938</name>
</gene>
<organism evidence="1 2">
    <name type="scientific">Belliella baltica (strain DSM 15883 / CIP 108006 / LMG 21964 / BA134)</name>
    <dbReference type="NCBI Taxonomy" id="866536"/>
    <lineage>
        <taxon>Bacteria</taxon>
        <taxon>Pseudomonadati</taxon>
        <taxon>Bacteroidota</taxon>
        <taxon>Cytophagia</taxon>
        <taxon>Cytophagales</taxon>
        <taxon>Cyclobacteriaceae</taxon>
        <taxon>Belliella</taxon>
    </lineage>
</organism>
<reference evidence="2" key="1">
    <citation type="submission" date="2012-06" db="EMBL/GenBank/DDBJ databases">
        <title>The complete genome of Belliella baltica DSM 15883.</title>
        <authorList>
            <person name="Lucas S."/>
            <person name="Copeland A."/>
            <person name="Lapidus A."/>
            <person name="Goodwin L."/>
            <person name="Pitluck S."/>
            <person name="Peters L."/>
            <person name="Mikhailova N."/>
            <person name="Davenport K."/>
            <person name="Kyrpides N."/>
            <person name="Mavromatis K."/>
            <person name="Pagani I."/>
            <person name="Ivanova N."/>
            <person name="Ovchinnikova G."/>
            <person name="Zeytun A."/>
            <person name="Detter J.C."/>
            <person name="Han C."/>
            <person name="Land M."/>
            <person name="Hauser L."/>
            <person name="Markowitz V."/>
            <person name="Cheng J.-F."/>
            <person name="Hugenholtz P."/>
            <person name="Woyke T."/>
            <person name="Wu D."/>
            <person name="Tindall B."/>
            <person name="Pomrenke H."/>
            <person name="Brambilla E."/>
            <person name="Klenk H.-P."/>
            <person name="Eisen J.A."/>
        </authorList>
    </citation>
    <scope>NUCLEOTIDE SEQUENCE [LARGE SCALE GENOMIC DNA]</scope>
    <source>
        <strain evidence="2">DSM 15883 / CIP 108006 / LMG 21964 / BA134</strain>
    </source>
</reference>
<dbReference type="KEGG" id="bbd:Belba_0938"/>
<dbReference type="AlphaFoldDB" id="I3Z2W3"/>
<dbReference type="EMBL" id="CP003281">
    <property type="protein sequence ID" value="AFL83581.1"/>
    <property type="molecule type" value="Genomic_DNA"/>
</dbReference>
<proteinExistence type="predicted"/>
<sequence length="119" mass="13603">MKSISDKRKDGSSEYVRKEVDFLFEMAPSEHSRFTESAKGYRVLIVLKSQDEIEKQKSYFNKVLGNAITLHVIHAPQFLGNSYTAHFDLIIFQNQSNKSVHCFDAEVLIPNGTSENFKS</sequence>